<protein>
    <submittedName>
        <fullName evidence="3">Uncharacterized protein</fullName>
    </submittedName>
</protein>
<evidence type="ECO:0000256" key="1">
    <source>
        <dbReference type="SAM" id="MobiDB-lite"/>
    </source>
</evidence>
<keyword evidence="2" id="KW-0472">Membrane</keyword>
<feature type="transmembrane region" description="Helical" evidence="2">
    <location>
        <begin position="141"/>
        <end position="157"/>
    </location>
</feature>
<dbReference type="AlphaFoldDB" id="A0A9X2VUP6"/>
<feature type="compositionally biased region" description="Pro residues" evidence="1">
    <location>
        <begin position="14"/>
        <end position="31"/>
    </location>
</feature>
<evidence type="ECO:0000313" key="3">
    <source>
        <dbReference type="EMBL" id="MCS7482996.1"/>
    </source>
</evidence>
<evidence type="ECO:0000313" key="4">
    <source>
        <dbReference type="Proteomes" id="UP001141259"/>
    </source>
</evidence>
<keyword evidence="2" id="KW-1133">Transmembrane helix</keyword>
<feature type="region of interest" description="Disordered" evidence="1">
    <location>
        <begin position="1"/>
        <end position="44"/>
    </location>
</feature>
<dbReference type="Proteomes" id="UP001141259">
    <property type="component" value="Unassembled WGS sequence"/>
</dbReference>
<accession>A0A9X2VUP6</accession>
<comment type="caution">
    <text evidence="3">The sequence shown here is derived from an EMBL/GenBank/DDBJ whole genome shotgun (WGS) entry which is preliminary data.</text>
</comment>
<sequence>MTTPQDPGDRQQPAPFPSAPPPPPEQAPPTPHQGEVPPNVVAPPLSAADLGGGGPVGQAPQELRIAFFLWIALAVLQLVAAVLAFASRDAAIDVARTANTGLTEEQLQTSVTTVLAFFSLIYVVFAALLVLFAVKLRAGKGWARTSLMILGAVVFLFEARFDPIGVVTGLLIIGGIVLVNLRPSSDFINAQRAR</sequence>
<dbReference type="EMBL" id="JANYMP010000028">
    <property type="protein sequence ID" value="MCS7482996.1"/>
    <property type="molecule type" value="Genomic_DNA"/>
</dbReference>
<evidence type="ECO:0000256" key="2">
    <source>
        <dbReference type="SAM" id="Phobius"/>
    </source>
</evidence>
<gene>
    <name evidence="3" type="ORF">NZH93_39630</name>
</gene>
<organism evidence="3 4">
    <name type="scientific">Umezawaea endophytica</name>
    <dbReference type="NCBI Taxonomy" id="1654476"/>
    <lineage>
        <taxon>Bacteria</taxon>
        <taxon>Bacillati</taxon>
        <taxon>Actinomycetota</taxon>
        <taxon>Actinomycetes</taxon>
        <taxon>Pseudonocardiales</taxon>
        <taxon>Pseudonocardiaceae</taxon>
        <taxon>Umezawaea</taxon>
    </lineage>
</organism>
<proteinExistence type="predicted"/>
<feature type="transmembrane region" description="Helical" evidence="2">
    <location>
        <begin position="163"/>
        <end position="181"/>
    </location>
</feature>
<keyword evidence="2" id="KW-0812">Transmembrane</keyword>
<dbReference type="RefSeq" id="WP_259628459.1">
    <property type="nucleotide sequence ID" value="NZ_JANYMP010000028.1"/>
</dbReference>
<name>A0A9X2VUP6_9PSEU</name>
<feature type="transmembrane region" description="Helical" evidence="2">
    <location>
        <begin position="107"/>
        <end position="134"/>
    </location>
</feature>
<feature type="transmembrane region" description="Helical" evidence="2">
    <location>
        <begin position="67"/>
        <end position="87"/>
    </location>
</feature>
<keyword evidence="4" id="KW-1185">Reference proteome</keyword>
<reference evidence="3" key="1">
    <citation type="submission" date="2022-08" db="EMBL/GenBank/DDBJ databases">
        <authorList>
            <person name="Tistechok S."/>
            <person name="Samborskyy M."/>
            <person name="Roman I."/>
        </authorList>
    </citation>
    <scope>NUCLEOTIDE SEQUENCE</scope>
    <source>
        <strain evidence="3">DSM 103496</strain>
    </source>
</reference>